<dbReference type="PANTHER" id="PTHR43107:SF15">
    <property type="entry name" value="FATTY ACID TRANSPORT PROTEIN 3, ISOFORM A"/>
    <property type="match status" value="1"/>
</dbReference>
<gene>
    <name evidence="7" type="ORF">DAPPUDRAFT_329800</name>
</gene>
<dbReference type="KEGG" id="dpx:DAPPUDRAFT_329800"/>
<dbReference type="PROSITE" id="PS50157">
    <property type="entry name" value="ZINC_FINGER_C2H2_2"/>
    <property type="match status" value="2"/>
</dbReference>
<dbReference type="OrthoDB" id="6330646at2759"/>
<dbReference type="Proteomes" id="UP000000305">
    <property type="component" value="Unassembled WGS sequence"/>
</dbReference>
<dbReference type="Pfam" id="PF13894">
    <property type="entry name" value="zf-C2H2_4"/>
    <property type="match status" value="1"/>
</dbReference>
<protein>
    <recommendedName>
        <fullName evidence="6">C2H2-type domain-containing protein</fullName>
    </recommendedName>
</protein>
<dbReference type="PROSITE" id="PS00028">
    <property type="entry name" value="ZINC_FINGER_C2H2_1"/>
    <property type="match status" value="2"/>
</dbReference>
<dbReference type="eggNOG" id="KOG1179">
    <property type="taxonomic scope" value="Eukaryota"/>
</dbReference>
<dbReference type="InterPro" id="IPR013087">
    <property type="entry name" value="Znf_C2H2_type"/>
</dbReference>
<evidence type="ECO:0000313" key="8">
    <source>
        <dbReference type="Proteomes" id="UP000000305"/>
    </source>
</evidence>
<keyword evidence="5" id="KW-0479">Metal-binding</keyword>
<dbReference type="EMBL" id="GL732649">
    <property type="protein sequence ID" value="EFX68735.1"/>
    <property type="molecule type" value="Genomic_DNA"/>
</dbReference>
<dbReference type="GO" id="GO:0016874">
    <property type="term" value="F:ligase activity"/>
    <property type="evidence" value="ECO:0007669"/>
    <property type="project" value="UniProtKB-KW"/>
</dbReference>
<proteinExistence type="inferred from homology"/>
<evidence type="ECO:0000256" key="4">
    <source>
        <dbReference type="ARBA" id="ARBA00022840"/>
    </source>
</evidence>
<comment type="similarity">
    <text evidence="1">Belongs to the ATP-dependent AMP-binding enzyme family.</text>
</comment>
<dbReference type="STRING" id="6669.E9HHN5"/>
<keyword evidence="8" id="KW-1185">Reference proteome</keyword>
<keyword evidence="4" id="KW-0067">ATP-binding</keyword>
<keyword evidence="2" id="KW-0436">Ligase</keyword>
<accession>E9HHN5</accession>
<evidence type="ECO:0000256" key="2">
    <source>
        <dbReference type="ARBA" id="ARBA00022598"/>
    </source>
</evidence>
<dbReference type="Pfam" id="PF00096">
    <property type="entry name" value="zf-C2H2"/>
    <property type="match status" value="1"/>
</dbReference>
<evidence type="ECO:0000313" key="7">
    <source>
        <dbReference type="EMBL" id="EFX68735.1"/>
    </source>
</evidence>
<feature type="domain" description="C2H2-type" evidence="6">
    <location>
        <begin position="18"/>
        <end position="46"/>
    </location>
</feature>
<reference evidence="7 8" key="1">
    <citation type="journal article" date="2011" name="Science">
        <title>The ecoresponsive genome of Daphnia pulex.</title>
        <authorList>
            <person name="Colbourne J.K."/>
            <person name="Pfrender M.E."/>
            <person name="Gilbert D."/>
            <person name="Thomas W.K."/>
            <person name="Tucker A."/>
            <person name="Oakley T.H."/>
            <person name="Tokishita S."/>
            <person name="Aerts A."/>
            <person name="Arnold G.J."/>
            <person name="Basu M.K."/>
            <person name="Bauer D.J."/>
            <person name="Caceres C.E."/>
            <person name="Carmel L."/>
            <person name="Casola C."/>
            <person name="Choi J.H."/>
            <person name="Detter J.C."/>
            <person name="Dong Q."/>
            <person name="Dusheyko S."/>
            <person name="Eads B.D."/>
            <person name="Frohlich T."/>
            <person name="Geiler-Samerotte K.A."/>
            <person name="Gerlach D."/>
            <person name="Hatcher P."/>
            <person name="Jogdeo S."/>
            <person name="Krijgsveld J."/>
            <person name="Kriventseva E.V."/>
            <person name="Kultz D."/>
            <person name="Laforsch C."/>
            <person name="Lindquist E."/>
            <person name="Lopez J."/>
            <person name="Manak J.R."/>
            <person name="Muller J."/>
            <person name="Pangilinan J."/>
            <person name="Patwardhan R.P."/>
            <person name="Pitluck S."/>
            <person name="Pritham E.J."/>
            <person name="Rechtsteiner A."/>
            <person name="Rho M."/>
            <person name="Rogozin I.B."/>
            <person name="Sakarya O."/>
            <person name="Salamov A."/>
            <person name="Schaack S."/>
            <person name="Shapiro H."/>
            <person name="Shiga Y."/>
            <person name="Skalitzky C."/>
            <person name="Smith Z."/>
            <person name="Souvorov A."/>
            <person name="Sung W."/>
            <person name="Tang Z."/>
            <person name="Tsuchiya D."/>
            <person name="Tu H."/>
            <person name="Vos H."/>
            <person name="Wang M."/>
            <person name="Wolf Y.I."/>
            <person name="Yamagata H."/>
            <person name="Yamada T."/>
            <person name="Ye Y."/>
            <person name="Shaw J.R."/>
            <person name="Andrews J."/>
            <person name="Crease T.J."/>
            <person name="Tang H."/>
            <person name="Lucas S.M."/>
            <person name="Robertson H.M."/>
            <person name="Bork P."/>
            <person name="Koonin E.V."/>
            <person name="Zdobnov E.M."/>
            <person name="Grigoriev I.V."/>
            <person name="Lynch M."/>
            <person name="Boore J.L."/>
        </authorList>
    </citation>
    <scope>NUCLEOTIDE SEQUENCE [LARGE SCALE GENOMIC DNA]</scope>
</reference>
<evidence type="ECO:0000259" key="6">
    <source>
        <dbReference type="PROSITE" id="PS50157"/>
    </source>
</evidence>
<evidence type="ECO:0000256" key="5">
    <source>
        <dbReference type="PROSITE-ProRule" id="PRU00042"/>
    </source>
</evidence>
<keyword evidence="5" id="KW-0863">Zinc-finger</keyword>
<evidence type="ECO:0000256" key="3">
    <source>
        <dbReference type="ARBA" id="ARBA00022741"/>
    </source>
</evidence>
<dbReference type="AlphaFoldDB" id="E9HHN5"/>
<evidence type="ECO:0000256" key="1">
    <source>
        <dbReference type="ARBA" id="ARBA00006432"/>
    </source>
</evidence>
<name>E9HHN5_DAPPU</name>
<dbReference type="GO" id="GO:0005524">
    <property type="term" value="F:ATP binding"/>
    <property type="evidence" value="ECO:0007669"/>
    <property type="project" value="UniProtKB-KW"/>
</dbReference>
<dbReference type="InParanoid" id="E9HHN5"/>
<dbReference type="SMART" id="SM00355">
    <property type="entry name" value="ZnF_C2H2"/>
    <property type="match status" value="2"/>
</dbReference>
<dbReference type="SUPFAM" id="SSF57667">
    <property type="entry name" value="beta-beta-alpha zinc fingers"/>
    <property type="match status" value="1"/>
</dbReference>
<organism evidence="7 8">
    <name type="scientific">Daphnia pulex</name>
    <name type="common">Water flea</name>
    <dbReference type="NCBI Taxonomy" id="6669"/>
    <lineage>
        <taxon>Eukaryota</taxon>
        <taxon>Metazoa</taxon>
        <taxon>Ecdysozoa</taxon>
        <taxon>Arthropoda</taxon>
        <taxon>Crustacea</taxon>
        <taxon>Branchiopoda</taxon>
        <taxon>Diplostraca</taxon>
        <taxon>Cladocera</taxon>
        <taxon>Anomopoda</taxon>
        <taxon>Daphniidae</taxon>
        <taxon>Daphnia</taxon>
    </lineage>
</organism>
<sequence>MKLLRQHKAYAHQVSDNASCDVCEKKFRNMTLLREHKKGVHQVSENVACDVCEKTFKNMKLLRQHKKRVHQGFLFFKDQTGDTFQWRGENVSTSEAGIHLRRLKVTYFGRLWDCTVLSGSNEAALKGCCVYGVEVPDVEGRAGMAAILDPETIWT</sequence>
<feature type="domain" description="C2H2-type" evidence="6">
    <location>
        <begin position="47"/>
        <end position="72"/>
    </location>
</feature>
<keyword evidence="5" id="KW-0862">Zinc</keyword>
<dbReference type="Gene3D" id="3.30.160.60">
    <property type="entry name" value="Classic Zinc Finger"/>
    <property type="match status" value="1"/>
</dbReference>
<dbReference type="GO" id="GO:0008270">
    <property type="term" value="F:zinc ion binding"/>
    <property type="evidence" value="ECO:0007669"/>
    <property type="project" value="UniProtKB-KW"/>
</dbReference>
<keyword evidence="3" id="KW-0547">Nucleotide-binding</keyword>
<dbReference type="PhylomeDB" id="E9HHN5"/>
<dbReference type="PANTHER" id="PTHR43107">
    <property type="entry name" value="LONG-CHAIN FATTY ACID TRANSPORT PROTEIN"/>
    <property type="match status" value="1"/>
</dbReference>
<dbReference type="InterPro" id="IPR036236">
    <property type="entry name" value="Znf_C2H2_sf"/>
</dbReference>
<dbReference type="HOGENOM" id="CLU_1697291_0_0_1"/>